<dbReference type="GO" id="GO:0003723">
    <property type="term" value="F:RNA binding"/>
    <property type="evidence" value="ECO:0007669"/>
    <property type="project" value="TreeGrafter"/>
</dbReference>
<dbReference type="AlphaFoldDB" id="A0AA41VWX3"/>
<keyword evidence="2" id="KW-1185">Reference proteome</keyword>
<dbReference type="GO" id="GO:0000956">
    <property type="term" value="P:nuclear-transcribed mRNA catabolic process"/>
    <property type="evidence" value="ECO:0007669"/>
    <property type="project" value="TreeGrafter"/>
</dbReference>
<evidence type="ECO:0000313" key="1">
    <source>
        <dbReference type="EMBL" id="MCL7048917.1"/>
    </source>
</evidence>
<accession>A0AA41VWX3</accession>
<protein>
    <submittedName>
        <fullName evidence="1">Uncharacterized protein</fullName>
    </submittedName>
</protein>
<dbReference type="GO" id="GO:0030687">
    <property type="term" value="C:preribosome, large subunit precursor"/>
    <property type="evidence" value="ECO:0007669"/>
    <property type="project" value="TreeGrafter"/>
</dbReference>
<proteinExistence type="predicted"/>
<dbReference type="GO" id="GO:0042273">
    <property type="term" value="P:ribosomal large subunit biogenesis"/>
    <property type="evidence" value="ECO:0007669"/>
    <property type="project" value="TreeGrafter"/>
</dbReference>
<name>A0AA41VWX3_PAPNU</name>
<comment type="caution">
    <text evidence="1">The sequence shown here is derived from an EMBL/GenBank/DDBJ whole genome shotgun (WGS) entry which is preliminary data.</text>
</comment>
<sequence>MFISYDTCITDVYCMKNRIDDKSFKADIERYSSIYVFIVIYAKLESPVYQRFIQSDLTADGFSKVYIGASNRLGCIVGTAPRAELRPGESGYKTHELRPGLHKIGGMLDMYDYEVGALLTDRTEDEVLAKFAEYRESDYAGEVVPLPSARSSAMKLCPKLKELGMPVELCGRAIKLTEKFVVCEDGVRVTENAAKILKHLEIKMFDFVLVPMGYWSASTGETKYYPWMDQVPKCR</sequence>
<organism evidence="1 2">
    <name type="scientific">Papaver nudicaule</name>
    <name type="common">Iceland poppy</name>
    <dbReference type="NCBI Taxonomy" id="74823"/>
    <lineage>
        <taxon>Eukaryota</taxon>
        <taxon>Viridiplantae</taxon>
        <taxon>Streptophyta</taxon>
        <taxon>Embryophyta</taxon>
        <taxon>Tracheophyta</taxon>
        <taxon>Spermatophyta</taxon>
        <taxon>Magnoliopsida</taxon>
        <taxon>Ranunculales</taxon>
        <taxon>Papaveraceae</taxon>
        <taxon>Papaveroideae</taxon>
        <taxon>Papaver</taxon>
    </lineage>
</organism>
<evidence type="ECO:0000313" key="2">
    <source>
        <dbReference type="Proteomes" id="UP001177140"/>
    </source>
</evidence>
<dbReference type="InterPro" id="IPR043164">
    <property type="entry name" value="Ribosomal_uL10-like_insert_sf"/>
</dbReference>
<dbReference type="Proteomes" id="UP001177140">
    <property type="component" value="Unassembled WGS sequence"/>
</dbReference>
<dbReference type="GO" id="GO:0006364">
    <property type="term" value="P:rRNA processing"/>
    <property type="evidence" value="ECO:0007669"/>
    <property type="project" value="TreeGrafter"/>
</dbReference>
<dbReference type="Gene3D" id="3.90.105.20">
    <property type="match status" value="1"/>
</dbReference>
<reference evidence="1" key="1">
    <citation type="submission" date="2022-03" db="EMBL/GenBank/DDBJ databases">
        <title>A functionally conserved STORR gene fusion in Papaver species that diverged 16.8 million years ago.</title>
        <authorList>
            <person name="Catania T."/>
        </authorList>
    </citation>
    <scope>NUCLEOTIDE SEQUENCE</scope>
    <source>
        <strain evidence="1">S-191538</strain>
    </source>
</reference>
<dbReference type="GO" id="GO:0005730">
    <property type="term" value="C:nucleolus"/>
    <property type="evidence" value="ECO:0007669"/>
    <property type="project" value="TreeGrafter"/>
</dbReference>
<dbReference type="PANTHER" id="PTHR45841:SF1">
    <property type="entry name" value="MRNA TURNOVER PROTEIN 4 HOMOLOG"/>
    <property type="match status" value="1"/>
</dbReference>
<dbReference type="PANTHER" id="PTHR45841">
    <property type="entry name" value="MRNA TURNOVER PROTEIN 4 MRTO4"/>
    <property type="match status" value="1"/>
</dbReference>
<gene>
    <name evidence="1" type="ORF">MKW94_020385</name>
</gene>
<dbReference type="EMBL" id="JAJJMA010309966">
    <property type="protein sequence ID" value="MCL7048917.1"/>
    <property type="molecule type" value="Genomic_DNA"/>
</dbReference>
<dbReference type="InterPro" id="IPR051742">
    <property type="entry name" value="Ribosome_Assembly_uL10"/>
</dbReference>